<comment type="caution">
    <text evidence="2">The sequence shown here is derived from an EMBL/GenBank/DDBJ whole genome shotgun (WGS) entry which is preliminary data.</text>
</comment>
<feature type="region of interest" description="Disordered" evidence="1">
    <location>
        <begin position="1"/>
        <end position="35"/>
    </location>
</feature>
<gene>
    <name evidence="2" type="ORF">RIF29_28978</name>
</gene>
<dbReference type="Proteomes" id="UP001372338">
    <property type="component" value="Unassembled WGS sequence"/>
</dbReference>
<keyword evidence="3" id="KW-1185">Reference proteome</keyword>
<protein>
    <submittedName>
        <fullName evidence="2">Uncharacterized protein</fullName>
    </submittedName>
</protein>
<dbReference type="EMBL" id="JAYWIO010000006">
    <property type="protein sequence ID" value="KAK7255565.1"/>
    <property type="molecule type" value="Genomic_DNA"/>
</dbReference>
<reference evidence="2 3" key="1">
    <citation type="submission" date="2024-01" db="EMBL/GenBank/DDBJ databases">
        <title>The genomes of 5 underutilized Papilionoideae crops provide insights into root nodulation and disease resistanc.</title>
        <authorList>
            <person name="Yuan L."/>
        </authorList>
    </citation>
    <scope>NUCLEOTIDE SEQUENCE [LARGE SCALE GENOMIC DNA]</scope>
    <source>
        <strain evidence="2">ZHUSHIDOU_FW_LH</strain>
        <tissue evidence="2">Leaf</tissue>
    </source>
</reference>
<evidence type="ECO:0000313" key="3">
    <source>
        <dbReference type="Proteomes" id="UP001372338"/>
    </source>
</evidence>
<proteinExistence type="predicted"/>
<sequence length="136" mass="15172">MIKRNKELGTLNLGVSREKKGNERSGDRKGYDGNEIDERILILPNKYMPIPSSESCPLPSHSSFSVMHPVAKIIFHNFDASVSRELDAATPRVAPYASFSNYRVCTKEGSTSSSHRRDPNAMALDLNRNTHSSFCD</sequence>
<organism evidence="2 3">
    <name type="scientific">Crotalaria pallida</name>
    <name type="common">Smooth rattlebox</name>
    <name type="synonym">Crotalaria striata</name>
    <dbReference type="NCBI Taxonomy" id="3830"/>
    <lineage>
        <taxon>Eukaryota</taxon>
        <taxon>Viridiplantae</taxon>
        <taxon>Streptophyta</taxon>
        <taxon>Embryophyta</taxon>
        <taxon>Tracheophyta</taxon>
        <taxon>Spermatophyta</taxon>
        <taxon>Magnoliopsida</taxon>
        <taxon>eudicotyledons</taxon>
        <taxon>Gunneridae</taxon>
        <taxon>Pentapetalae</taxon>
        <taxon>rosids</taxon>
        <taxon>fabids</taxon>
        <taxon>Fabales</taxon>
        <taxon>Fabaceae</taxon>
        <taxon>Papilionoideae</taxon>
        <taxon>50 kb inversion clade</taxon>
        <taxon>genistoids sensu lato</taxon>
        <taxon>core genistoids</taxon>
        <taxon>Crotalarieae</taxon>
        <taxon>Crotalaria</taxon>
    </lineage>
</organism>
<evidence type="ECO:0000256" key="1">
    <source>
        <dbReference type="SAM" id="MobiDB-lite"/>
    </source>
</evidence>
<accession>A0AAN9HX15</accession>
<dbReference type="AlphaFoldDB" id="A0AAN9HX15"/>
<evidence type="ECO:0000313" key="2">
    <source>
        <dbReference type="EMBL" id="KAK7255565.1"/>
    </source>
</evidence>
<feature type="compositionally biased region" description="Basic and acidic residues" evidence="1">
    <location>
        <begin position="16"/>
        <end position="35"/>
    </location>
</feature>
<name>A0AAN9HX15_CROPI</name>